<proteinExistence type="predicted"/>
<keyword evidence="1 3" id="KW-0378">Hydrolase</keyword>
<dbReference type="PANTHER" id="PTHR43674">
    <property type="entry name" value="NITRILASE C965.09-RELATED"/>
    <property type="match status" value="1"/>
</dbReference>
<organism evidence="3 4">
    <name type="scientific">Alloyangia pacifica</name>
    <dbReference type="NCBI Taxonomy" id="311180"/>
    <lineage>
        <taxon>Bacteria</taxon>
        <taxon>Pseudomonadati</taxon>
        <taxon>Pseudomonadota</taxon>
        <taxon>Alphaproteobacteria</taxon>
        <taxon>Rhodobacterales</taxon>
        <taxon>Roseobacteraceae</taxon>
        <taxon>Alloyangia</taxon>
    </lineage>
</organism>
<reference evidence="4" key="1">
    <citation type="submission" date="2016-10" db="EMBL/GenBank/DDBJ databases">
        <authorList>
            <person name="Varghese N."/>
            <person name="Submissions S."/>
        </authorList>
    </citation>
    <scope>NUCLEOTIDE SEQUENCE [LARGE SCALE GENOMIC DNA]</scope>
    <source>
        <strain evidence="4">DSM 26894</strain>
    </source>
</reference>
<name>A0A1I6UAH9_9RHOB</name>
<evidence type="ECO:0000256" key="1">
    <source>
        <dbReference type="ARBA" id="ARBA00022801"/>
    </source>
</evidence>
<dbReference type="CDD" id="cd07576">
    <property type="entry name" value="R-amidase_like"/>
    <property type="match status" value="1"/>
</dbReference>
<dbReference type="InterPro" id="IPR044083">
    <property type="entry name" value="RamA-like"/>
</dbReference>
<sequence length="253" mass="26706">MKLALYQGPPIGGDLEAGFSRLETQLKAAAAAGARLLIAPELFLPGYNRPDLHGTLSQPRGGAWCQRLSAMARDAGCGLCLGWAERDGDTVYNSATCWDATGAEVGHYRKIQLFGPMEKASFAPGDAYCLFELEGLTTAMLICYDVEFAPHVKALAARGAELILVPTANPAGFEHVSNVFVPARAAESDVTIAYANFCGTDDGLDFGGNSVIAAPDARLIAKAGTGETLLIAEVGAPIAPELRSTQIQDYREV</sequence>
<evidence type="ECO:0000313" key="3">
    <source>
        <dbReference type="EMBL" id="SFS98422.1"/>
    </source>
</evidence>
<dbReference type="EMBL" id="FOZW01000007">
    <property type="protein sequence ID" value="SFS98422.1"/>
    <property type="molecule type" value="Genomic_DNA"/>
</dbReference>
<gene>
    <name evidence="3" type="ORF">SAMN04488050_107288</name>
</gene>
<keyword evidence="4" id="KW-1185">Reference proteome</keyword>
<dbReference type="STRING" id="311180.SAMN04488050_107288"/>
<dbReference type="Proteomes" id="UP000199392">
    <property type="component" value="Unassembled WGS sequence"/>
</dbReference>
<dbReference type="GO" id="GO:0016811">
    <property type="term" value="F:hydrolase activity, acting on carbon-nitrogen (but not peptide) bonds, in linear amides"/>
    <property type="evidence" value="ECO:0007669"/>
    <property type="project" value="UniProtKB-ARBA"/>
</dbReference>
<dbReference type="SUPFAM" id="SSF56317">
    <property type="entry name" value="Carbon-nitrogen hydrolase"/>
    <property type="match status" value="1"/>
</dbReference>
<dbReference type="Gene3D" id="3.60.110.10">
    <property type="entry name" value="Carbon-nitrogen hydrolase"/>
    <property type="match status" value="1"/>
</dbReference>
<dbReference type="OrthoDB" id="9811121at2"/>
<dbReference type="AlphaFoldDB" id="A0A1I6UAH9"/>
<dbReference type="InterPro" id="IPR050345">
    <property type="entry name" value="Aliph_Amidase/BUP"/>
</dbReference>
<dbReference type="PROSITE" id="PS50263">
    <property type="entry name" value="CN_HYDROLASE"/>
    <property type="match status" value="1"/>
</dbReference>
<feature type="domain" description="CN hydrolase" evidence="2">
    <location>
        <begin position="1"/>
        <end position="236"/>
    </location>
</feature>
<evidence type="ECO:0000313" key="4">
    <source>
        <dbReference type="Proteomes" id="UP000199392"/>
    </source>
</evidence>
<dbReference type="InterPro" id="IPR036526">
    <property type="entry name" value="C-N_Hydrolase_sf"/>
</dbReference>
<dbReference type="RefSeq" id="WP_092426108.1">
    <property type="nucleotide sequence ID" value="NZ_FNCL01000007.1"/>
</dbReference>
<dbReference type="Pfam" id="PF00795">
    <property type="entry name" value="CN_hydrolase"/>
    <property type="match status" value="1"/>
</dbReference>
<evidence type="ECO:0000259" key="2">
    <source>
        <dbReference type="PROSITE" id="PS50263"/>
    </source>
</evidence>
<accession>A0A1I6UAH9</accession>
<protein>
    <submittedName>
        <fullName evidence="3">Predicted amidohydrolase</fullName>
    </submittedName>
</protein>
<dbReference type="PANTHER" id="PTHR43674:SF2">
    <property type="entry name" value="BETA-UREIDOPROPIONASE"/>
    <property type="match status" value="1"/>
</dbReference>
<dbReference type="InterPro" id="IPR003010">
    <property type="entry name" value="C-N_Hydrolase"/>
</dbReference>